<evidence type="ECO:0000313" key="3">
    <source>
        <dbReference type="Proteomes" id="UP000037510"/>
    </source>
</evidence>
<dbReference type="OrthoDB" id="6229420at2759"/>
<dbReference type="Proteomes" id="UP000037510">
    <property type="component" value="Unassembled WGS sequence"/>
</dbReference>
<protein>
    <submittedName>
        <fullName evidence="2">Prominin (Prom) protein</fullName>
    </submittedName>
</protein>
<keyword evidence="1" id="KW-0732">Signal</keyword>
<evidence type="ECO:0000313" key="2">
    <source>
        <dbReference type="EMBL" id="KOB63486.1"/>
    </source>
</evidence>
<gene>
    <name evidence="2" type="ORF">OBRU01_23687</name>
</gene>
<feature type="chain" id="PRO_5005572650" evidence="1">
    <location>
        <begin position="20"/>
        <end position="95"/>
    </location>
</feature>
<dbReference type="EMBL" id="JTDY01009454">
    <property type="protein sequence ID" value="KOB63486.1"/>
    <property type="molecule type" value="Genomic_DNA"/>
</dbReference>
<accession>A0A0L7KK83</accession>
<reference evidence="2 3" key="1">
    <citation type="journal article" date="2015" name="Genome Biol. Evol.">
        <title>The genome of winter moth (Operophtera brumata) provides a genomic perspective on sexual dimorphism and phenology.</title>
        <authorList>
            <person name="Derks M.F."/>
            <person name="Smit S."/>
            <person name="Salis L."/>
            <person name="Schijlen E."/>
            <person name="Bossers A."/>
            <person name="Mateman C."/>
            <person name="Pijl A.S."/>
            <person name="de Ridder D."/>
            <person name="Groenen M.A."/>
            <person name="Visser M.E."/>
            <person name="Megens H.J."/>
        </authorList>
    </citation>
    <scope>NUCLEOTIDE SEQUENCE [LARGE SCALE GENOMIC DNA]</scope>
    <source>
        <strain evidence="2">WM2013NL</strain>
        <tissue evidence="2">Head and thorax</tissue>
    </source>
</reference>
<organism evidence="2 3">
    <name type="scientific">Operophtera brumata</name>
    <name type="common">Winter moth</name>
    <name type="synonym">Phalaena brumata</name>
    <dbReference type="NCBI Taxonomy" id="104452"/>
    <lineage>
        <taxon>Eukaryota</taxon>
        <taxon>Metazoa</taxon>
        <taxon>Ecdysozoa</taxon>
        <taxon>Arthropoda</taxon>
        <taxon>Hexapoda</taxon>
        <taxon>Insecta</taxon>
        <taxon>Pterygota</taxon>
        <taxon>Neoptera</taxon>
        <taxon>Endopterygota</taxon>
        <taxon>Lepidoptera</taxon>
        <taxon>Glossata</taxon>
        <taxon>Ditrysia</taxon>
        <taxon>Geometroidea</taxon>
        <taxon>Geometridae</taxon>
        <taxon>Larentiinae</taxon>
        <taxon>Operophtera</taxon>
    </lineage>
</organism>
<comment type="caution">
    <text evidence="2">The sequence shown here is derived from an EMBL/GenBank/DDBJ whole genome shotgun (WGS) entry which is preliminary data.</text>
</comment>
<keyword evidence="3" id="KW-1185">Reference proteome</keyword>
<dbReference type="AlphaFoldDB" id="A0A0L7KK83"/>
<proteinExistence type="predicted"/>
<evidence type="ECO:0000256" key="1">
    <source>
        <dbReference type="SAM" id="SignalP"/>
    </source>
</evidence>
<name>A0A0L7KK83_OPEBR</name>
<feature type="signal peptide" evidence="1">
    <location>
        <begin position="1"/>
        <end position="19"/>
    </location>
</feature>
<sequence>MLKLVFCVVLCGVVVSTLAEIENKMDQLSQRLREEMADVWDMAAVNYSEPVINTTYKASVEFDMRAMGPLYNSTHMVIDVIANKQAYPEGNLNLK</sequence>